<dbReference type="EMBL" id="CP113836">
    <property type="protein sequence ID" value="WAL66908.1"/>
    <property type="molecule type" value="Genomic_DNA"/>
</dbReference>
<evidence type="ECO:0000313" key="1">
    <source>
        <dbReference type="EMBL" id="WAL66908.1"/>
    </source>
</evidence>
<dbReference type="Pfam" id="PF12900">
    <property type="entry name" value="Pyridox_ox_2"/>
    <property type="match status" value="1"/>
</dbReference>
<dbReference type="Gene3D" id="2.30.110.10">
    <property type="entry name" value="Electron Transport, Fmn-binding Protein, Chain A"/>
    <property type="match status" value="1"/>
</dbReference>
<dbReference type="InterPro" id="IPR012349">
    <property type="entry name" value="Split_barrel_FMN-bd"/>
</dbReference>
<organism evidence="1 2">
    <name type="scientific">Amycolatopsis cynarae</name>
    <dbReference type="NCBI Taxonomy" id="2995223"/>
    <lineage>
        <taxon>Bacteria</taxon>
        <taxon>Bacillati</taxon>
        <taxon>Actinomycetota</taxon>
        <taxon>Actinomycetes</taxon>
        <taxon>Pseudonocardiales</taxon>
        <taxon>Pseudonocardiaceae</taxon>
        <taxon>Amycolatopsis</taxon>
    </lineage>
</organism>
<name>A0ABY7B829_9PSEU</name>
<gene>
    <name evidence="1" type="ORF">ORV05_03650</name>
</gene>
<keyword evidence="2" id="KW-1185">Reference proteome</keyword>
<protein>
    <submittedName>
        <fullName evidence="1">Pyridoxamine 5'-phosphate oxidase family protein</fullName>
    </submittedName>
</protein>
<dbReference type="SUPFAM" id="SSF50475">
    <property type="entry name" value="FMN-binding split barrel"/>
    <property type="match status" value="1"/>
</dbReference>
<dbReference type="RefSeq" id="WP_268757033.1">
    <property type="nucleotide sequence ID" value="NZ_CP113836.1"/>
</dbReference>
<dbReference type="InterPro" id="IPR024747">
    <property type="entry name" value="Pyridox_Oxase-rel"/>
</dbReference>
<proteinExistence type="predicted"/>
<evidence type="ECO:0000313" key="2">
    <source>
        <dbReference type="Proteomes" id="UP001163203"/>
    </source>
</evidence>
<reference evidence="1" key="1">
    <citation type="submission" date="2022-11" db="EMBL/GenBank/DDBJ databases">
        <authorList>
            <person name="Mo P."/>
        </authorList>
    </citation>
    <scope>NUCLEOTIDE SEQUENCE</scope>
    <source>
        <strain evidence="1">HUAS 11-8</strain>
    </source>
</reference>
<sequence>MPSSEIKILGVRECLALLRSVPVGRVVFTEGALPAIRPVNFAVIDGVVVIRGARGSWADKLHNTVVAFEADEIDIATHTGWNVVVIGKAQLVTDIDEMVELIQPMSRPWATGHRDRLLKVEMEQISGRRLVPAHAAVLHQVTPS</sequence>
<dbReference type="Proteomes" id="UP001163203">
    <property type="component" value="Chromosome"/>
</dbReference>
<accession>A0ABY7B829</accession>